<name>A0ABQ4KA46_9BACI</name>
<sequence>MRKLISLGGLAILLSGCGQSEAEKDYERCNDEYADGIECTEEEFRDFLFFEAEDDTFIVGGSENLTDDVKLKILDEIDEKVNEIFE</sequence>
<accession>A0ABQ4KA46</accession>
<proteinExistence type="predicted"/>
<protein>
    <submittedName>
        <fullName evidence="1">Uncharacterized protein</fullName>
    </submittedName>
</protein>
<gene>
    <name evidence="1" type="ORF">J1TS3_37320</name>
</gene>
<dbReference type="PROSITE" id="PS51257">
    <property type="entry name" value="PROKAR_LIPOPROTEIN"/>
    <property type="match status" value="1"/>
</dbReference>
<evidence type="ECO:0000313" key="2">
    <source>
        <dbReference type="Proteomes" id="UP000680279"/>
    </source>
</evidence>
<dbReference type="EMBL" id="BOQT01000018">
    <property type="protein sequence ID" value="GIN22598.1"/>
    <property type="molecule type" value="Genomic_DNA"/>
</dbReference>
<keyword evidence="2" id="KW-1185">Reference proteome</keyword>
<organism evidence="1 2">
    <name type="scientific">Siminovitchia fordii</name>
    <dbReference type="NCBI Taxonomy" id="254759"/>
    <lineage>
        <taxon>Bacteria</taxon>
        <taxon>Bacillati</taxon>
        <taxon>Bacillota</taxon>
        <taxon>Bacilli</taxon>
        <taxon>Bacillales</taxon>
        <taxon>Bacillaceae</taxon>
        <taxon>Siminovitchia</taxon>
    </lineage>
</organism>
<evidence type="ECO:0000313" key="1">
    <source>
        <dbReference type="EMBL" id="GIN22598.1"/>
    </source>
</evidence>
<reference evidence="1 2" key="1">
    <citation type="submission" date="2021-03" db="EMBL/GenBank/DDBJ databases">
        <title>Antimicrobial resistance genes in bacteria isolated from Japanese honey, and their potential for conferring macrolide and lincosamide resistance in the American foulbrood pathogen Paenibacillus larvae.</title>
        <authorList>
            <person name="Okamoto M."/>
            <person name="Kumagai M."/>
            <person name="Kanamori H."/>
            <person name="Takamatsu D."/>
        </authorList>
    </citation>
    <scope>NUCLEOTIDE SEQUENCE [LARGE SCALE GENOMIC DNA]</scope>
    <source>
        <strain evidence="1 2">J1TS3</strain>
    </source>
</reference>
<comment type="caution">
    <text evidence="1">The sequence shown here is derived from an EMBL/GenBank/DDBJ whole genome shotgun (WGS) entry which is preliminary data.</text>
</comment>
<dbReference type="RefSeq" id="WP_212963714.1">
    <property type="nucleotide sequence ID" value="NZ_BOQT01000018.1"/>
</dbReference>
<dbReference type="Proteomes" id="UP000680279">
    <property type="component" value="Unassembled WGS sequence"/>
</dbReference>